<dbReference type="Pfam" id="PF22725">
    <property type="entry name" value="GFO_IDH_MocA_C3"/>
    <property type="match status" value="1"/>
</dbReference>
<reference evidence="3" key="1">
    <citation type="submission" date="2018-12" db="EMBL/GenBank/DDBJ databases">
        <title>Novel natural products biosynthetic potential of the class Ktedonobacteria.</title>
        <authorList>
            <person name="Zheng Y."/>
            <person name="Saitou A."/>
            <person name="Wang C.M."/>
            <person name="Toyoda A."/>
            <person name="Minakuchi Y."/>
            <person name="Sekiguchi Y."/>
            <person name="Ueda K."/>
            <person name="Takano H."/>
            <person name="Sakai Y."/>
            <person name="Yokota A."/>
            <person name="Yabe S."/>
        </authorList>
    </citation>
    <scope>NUCLEOTIDE SEQUENCE</scope>
    <source>
        <strain evidence="3">COM3</strain>
    </source>
</reference>
<evidence type="ECO:0000259" key="2">
    <source>
        <dbReference type="Pfam" id="PF22725"/>
    </source>
</evidence>
<sequence>MQRYVIIGAGAQVFSAHRPGLQHPEIQIVAIAEPDEQRGHARAAELHCPLYTDYRTMLTEVQPDVAVVLTPHPLHAEISIACLRAGCHVLVEKPMAVHISEADAMIAAAAESKRLLWVVFQHRYRPEIQAIARLLQERQLGSITRVELTASWPRPASYYQQAPWRGTWAGEGGGVLMNQGIHHLDLLCYLLGLPERLIAWTRTRKHAIEVEDTAQALLEWSEGTLGFLHLSTAEADVAERLKLVGTRGRLELSRGQLMVETLEQDVDSYIATCQDPFGAPAAQPLHLDLPTGQGGHTAVYRAFQQAIRQQDLLNAGIQGRMSLELANAIIYSGRRQHEVTLPLDRAHYIELLESLRLRSKPS</sequence>
<dbReference type="PANTHER" id="PTHR43249:SF1">
    <property type="entry name" value="D-GLUCOSIDE 3-DEHYDROGENASE"/>
    <property type="match status" value="1"/>
</dbReference>
<dbReference type="EMBL" id="AP019376">
    <property type="protein sequence ID" value="BBH85986.1"/>
    <property type="molecule type" value="Genomic_DNA"/>
</dbReference>
<proteinExistence type="predicted"/>
<gene>
    <name evidence="3" type="ORF">KTC_07370</name>
</gene>
<accession>A0A455SDZ6</accession>
<dbReference type="InterPro" id="IPR000683">
    <property type="entry name" value="Gfo/Idh/MocA-like_OxRdtase_N"/>
</dbReference>
<protein>
    <submittedName>
        <fullName evidence="3">Oxidoreductase</fullName>
    </submittedName>
</protein>
<organism evidence="3">
    <name type="scientific">Thermosporothrix sp. COM3</name>
    <dbReference type="NCBI Taxonomy" id="2490863"/>
    <lineage>
        <taxon>Bacteria</taxon>
        <taxon>Bacillati</taxon>
        <taxon>Chloroflexota</taxon>
        <taxon>Ktedonobacteria</taxon>
        <taxon>Ktedonobacterales</taxon>
        <taxon>Thermosporotrichaceae</taxon>
        <taxon>Thermosporothrix</taxon>
    </lineage>
</organism>
<dbReference type="GO" id="GO:0000166">
    <property type="term" value="F:nucleotide binding"/>
    <property type="evidence" value="ECO:0007669"/>
    <property type="project" value="InterPro"/>
</dbReference>
<dbReference type="Gene3D" id="3.30.360.10">
    <property type="entry name" value="Dihydrodipicolinate Reductase, domain 2"/>
    <property type="match status" value="1"/>
</dbReference>
<dbReference type="InterPro" id="IPR052515">
    <property type="entry name" value="Gfo/Idh/MocA_Oxidoreductase"/>
</dbReference>
<name>A0A455SDZ6_9CHLR</name>
<feature type="domain" description="GFO/IDH/MocA-like oxidoreductase" evidence="2">
    <location>
        <begin position="128"/>
        <end position="251"/>
    </location>
</feature>
<feature type="domain" description="Gfo/Idh/MocA-like oxidoreductase N-terminal" evidence="1">
    <location>
        <begin position="3"/>
        <end position="119"/>
    </location>
</feature>
<dbReference type="InterPro" id="IPR036291">
    <property type="entry name" value="NAD(P)-bd_dom_sf"/>
</dbReference>
<dbReference type="Gene3D" id="3.40.50.720">
    <property type="entry name" value="NAD(P)-binding Rossmann-like Domain"/>
    <property type="match status" value="1"/>
</dbReference>
<evidence type="ECO:0000259" key="1">
    <source>
        <dbReference type="Pfam" id="PF01408"/>
    </source>
</evidence>
<dbReference type="Pfam" id="PF01408">
    <property type="entry name" value="GFO_IDH_MocA"/>
    <property type="match status" value="1"/>
</dbReference>
<dbReference type="SUPFAM" id="SSF55347">
    <property type="entry name" value="Glyceraldehyde-3-phosphate dehydrogenase-like, C-terminal domain"/>
    <property type="match status" value="1"/>
</dbReference>
<dbReference type="AlphaFoldDB" id="A0A455SDZ6"/>
<evidence type="ECO:0000313" key="3">
    <source>
        <dbReference type="EMBL" id="BBH85986.1"/>
    </source>
</evidence>
<dbReference type="InterPro" id="IPR055170">
    <property type="entry name" value="GFO_IDH_MocA-like_dom"/>
</dbReference>
<dbReference type="SUPFAM" id="SSF51735">
    <property type="entry name" value="NAD(P)-binding Rossmann-fold domains"/>
    <property type="match status" value="1"/>
</dbReference>
<dbReference type="PANTHER" id="PTHR43249">
    <property type="entry name" value="UDP-N-ACETYL-2-AMINO-2-DEOXY-D-GLUCURONATE OXIDASE"/>
    <property type="match status" value="1"/>
</dbReference>